<protein>
    <submittedName>
        <fullName evidence="2">Uncharacterized protein</fullName>
    </submittedName>
</protein>
<reference evidence="3" key="1">
    <citation type="submission" date="2021-01" db="EMBL/GenBank/DDBJ databases">
        <title>Caligus Genome Assembly.</title>
        <authorList>
            <person name="Gallardo-Escarate C."/>
        </authorList>
    </citation>
    <scope>NUCLEOTIDE SEQUENCE [LARGE SCALE GENOMIC DNA]</scope>
</reference>
<organism evidence="2 3">
    <name type="scientific">Caligus rogercresseyi</name>
    <name type="common">Sea louse</name>
    <dbReference type="NCBI Taxonomy" id="217165"/>
    <lineage>
        <taxon>Eukaryota</taxon>
        <taxon>Metazoa</taxon>
        <taxon>Ecdysozoa</taxon>
        <taxon>Arthropoda</taxon>
        <taxon>Crustacea</taxon>
        <taxon>Multicrustacea</taxon>
        <taxon>Hexanauplia</taxon>
        <taxon>Copepoda</taxon>
        <taxon>Siphonostomatoida</taxon>
        <taxon>Caligidae</taxon>
        <taxon>Caligus</taxon>
    </lineage>
</organism>
<dbReference type="GO" id="GO:0003676">
    <property type="term" value="F:nucleic acid binding"/>
    <property type="evidence" value="ECO:0007669"/>
    <property type="project" value="InterPro"/>
</dbReference>
<feature type="region of interest" description="Disordered" evidence="1">
    <location>
        <begin position="1"/>
        <end position="22"/>
    </location>
</feature>
<dbReference type="InterPro" id="IPR036397">
    <property type="entry name" value="RNaseH_sf"/>
</dbReference>
<sequence length="85" mass="9611">MSEREKKGKGGRPEGDCDSDQGRLWRAWIRSPGSLGLGKAQEFYMGNMTSFWPTDFWPSSSPDVNPLDFAVWSFLEGKTTKPHTQ</sequence>
<gene>
    <name evidence="2" type="ORF">FKW44_020310</name>
</gene>
<dbReference type="AlphaFoldDB" id="A0A7T8JZF6"/>
<evidence type="ECO:0000313" key="2">
    <source>
        <dbReference type="EMBL" id="QQP39430.1"/>
    </source>
</evidence>
<keyword evidence="3" id="KW-1185">Reference proteome</keyword>
<dbReference type="Proteomes" id="UP000595437">
    <property type="component" value="Chromosome 14"/>
</dbReference>
<dbReference type="Gene3D" id="3.30.420.10">
    <property type="entry name" value="Ribonuclease H-like superfamily/Ribonuclease H"/>
    <property type="match status" value="1"/>
</dbReference>
<evidence type="ECO:0000313" key="3">
    <source>
        <dbReference type="Proteomes" id="UP000595437"/>
    </source>
</evidence>
<name>A0A7T8JZF6_CALRO</name>
<feature type="non-terminal residue" evidence="2">
    <location>
        <position position="85"/>
    </location>
</feature>
<dbReference type="EMBL" id="CP045903">
    <property type="protein sequence ID" value="QQP39430.1"/>
    <property type="molecule type" value="Genomic_DNA"/>
</dbReference>
<proteinExistence type="predicted"/>
<evidence type="ECO:0000256" key="1">
    <source>
        <dbReference type="SAM" id="MobiDB-lite"/>
    </source>
</evidence>
<accession>A0A7T8JZF6</accession>